<proteinExistence type="predicted"/>
<reference evidence="2" key="1">
    <citation type="journal article" date="2021" name="Proc. Natl. Acad. Sci. U.S.A.">
        <title>A Catalog of Tens of Thousands of Viruses from Human Metagenomes Reveals Hidden Associations with Chronic Diseases.</title>
        <authorList>
            <person name="Tisza M.J."/>
            <person name="Buck C.B."/>
        </authorList>
    </citation>
    <scope>NUCLEOTIDE SEQUENCE</scope>
    <source>
        <strain evidence="2">CtfUi1</strain>
    </source>
</reference>
<dbReference type="Gene3D" id="3.30.1380.10">
    <property type="match status" value="1"/>
</dbReference>
<sequence length="102" mass="11726">MNYTLMRFFEYLLYSNAHFSVTSARRTLEQNEACGGVPNSQHLVGEAVDIKPYGSTSFSKLLGMIHSFSDNVSSFDQLIIYPTFIHVSFCPRNRRQVIDKRK</sequence>
<feature type="domain" description="Peptidase M15A C-terminal" evidence="1">
    <location>
        <begin position="18"/>
        <end position="87"/>
    </location>
</feature>
<evidence type="ECO:0000259" key="1">
    <source>
        <dbReference type="Pfam" id="PF08291"/>
    </source>
</evidence>
<name>A0A8S5R1H9_9VIRU</name>
<organism evidence="2">
    <name type="scientific">Microviridae sp. ctfUi1</name>
    <dbReference type="NCBI Taxonomy" id="2826740"/>
    <lineage>
        <taxon>Viruses</taxon>
        <taxon>Monodnaviria</taxon>
        <taxon>Sangervirae</taxon>
        <taxon>Phixviricota</taxon>
        <taxon>Malgrandaviricetes</taxon>
        <taxon>Petitvirales</taxon>
        <taxon>Microviridae</taxon>
    </lineage>
</organism>
<accession>A0A8S5R1H9</accession>
<dbReference type="SUPFAM" id="SSF55166">
    <property type="entry name" value="Hedgehog/DD-peptidase"/>
    <property type="match status" value="1"/>
</dbReference>
<dbReference type="Pfam" id="PF08291">
    <property type="entry name" value="Peptidase_M15_3"/>
    <property type="match status" value="1"/>
</dbReference>
<protein>
    <submittedName>
        <fullName evidence="2">Peptidase</fullName>
    </submittedName>
</protein>
<evidence type="ECO:0000313" key="2">
    <source>
        <dbReference type="EMBL" id="DAE24837.1"/>
    </source>
</evidence>
<dbReference type="EMBL" id="BK015785">
    <property type="protein sequence ID" value="DAE24837.1"/>
    <property type="molecule type" value="Genomic_DNA"/>
</dbReference>
<dbReference type="InterPro" id="IPR013230">
    <property type="entry name" value="Peptidase_M15A_C"/>
</dbReference>
<dbReference type="InterPro" id="IPR009045">
    <property type="entry name" value="Zn_M74/Hedgehog-like"/>
</dbReference>